<keyword evidence="2" id="KW-0472">Membrane</keyword>
<dbReference type="EMBL" id="JALLBG020000038">
    <property type="protein sequence ID" value="KAL3770652.1"/>
    <property type="molecule type" value="Genomic_DNA"/>
</dbReference>
<comment type="caution">
    <text evidence="3">The sequence shown here is derived from an EMBL/GenBank/DDBJ whole genome shotgun (WGS) entry which is preliminary data.</text>
</comment>
<feature type="compositionally biased region" description="Gly residues" evidence="1">
    <location>
        <begin position="30"/>
        <end position="40"/>
    </location>
</feature>
<name>A0ABD3N3T0_9STRA</name>
<keyword evidence="2" id="KW-1133">Transmembrane helix</keyword>
<accession>A0ABD3N3T0</accession>
<dbReference type="Proteomes" id="UP001530293">
    <property type="component" value="Unassembled WGS sequence"/>
</dbReference>
<dbReference type="AlphaFoldDB" id="A0ABD3N3T0"/>
<feature type="compositionally biased region" description="Basic and acidic residues" evidence="1">
    <location>
        <begin position="67"/>
        <end position="76"/>
    </location>
</feature>
<evidence type="ECO:0000313" key="4">
    <source>
        <dbReference type="Proteomes" id="UP001530293"/>
    </source>
</evidence>
<feature type="transmembrane region" description="Helical" evidence="2">
    <location>
        <begin position="152"/>
        <end position="172"/>
    </location>
</feature>
<evidence type="ECO:0000256" key="1">
    <source>
        <dbReference type="SAM" id="MobiDB-lite"/>
    </source>
</evidence>
<evidence type="ECO:0000313" key="3">
    <source>
        <dbReference type="EMBL" id="KAL3770652.1"/>
    </source>
</evidence>
<evidence type="ECO:0000256" key="2">
    <source>
        <dbReference type="SAM" id="Phobius"/>
    </source>
</evidence>
<feature type="compositionally biased region" description="Low complexity" evidence="1">
    <location>
        <begin position="41"/>
        <end position="53"/>
    </location>
</feature>
<feature type="region of interest" description="Disordered" evidence="1">
    <location>
        <begin position="1"/>
        <end position="107"/>
    </location>
</feature>
<protein>
    <submittedName>
        <fullName evidence="3">Uncharacterized protein</fullName>
    </submittedName>
</protein>
<feature type="compositionally biased region" description="Low complexity" evidence="1">
    <location>
        <begin position="80"/>
        <end position="100"/>
    </location>
</feature>
<gene>
    <name evidence="3" type="ORF">ACHAWU_004351</name>
</gene>
<feature type="region of interest" description="Disordered" evidence="1">
    <location>
        <begin position="327"/>
        <end position="356"/>
    </location>
</feature>
<keyword evidence="2" id="KW-0812">Transmembrane</keyword>
<keyword evidence="4" id="KW-1185">Reference proteome</keyword>
<organism evidence="3 4">
    <name type="scientific">Discostella pseudostelligera</name>
    <dbReference type="NCBI Taxonomy" id="259834"/>
    <lineage>
        <taxon>Eukaryota</taxon>
        <taxon>Sar</taxon>
        <taxon>Stramenopiles</taxon>
        <taxon>Ochrophyta</taxon>
        <taxon>Bacillariophyta</taxon>
        <taxon>Coscinodiscophyceae</taxon>
        <taxon>Thalassiosirophycidae</taxon>
        <taxon>Stephanodiscales</taxon>
        <taxon>Stephanodiscaceae</taxon>
        <taxon>Discostella</taxon>
    </lineage>
</organism>
<sequence length="476" mass="50632">MTSATNRAARPLTGASRNRPSHTTPPTPGSGSGFTGGGNGSSNSAPSSSETGGPRFLQDLQSQYESLSEKLAREEAQQQNNGSSTPPTSSSSSGNNGNGNKLKIKASRKVRWAETAAIASTLDTTHDNNNDDLDYEQREPMDVLSEIFQRRYTLPIVLLLTTGIFLLVHFVGRPNPNNVPMQGDANTGIGRSGFMSRSFGTMRNKFGNEDGYRDHDEFGEYIPFSCICADDHVLCSFNSQPSLLWNPGTKLSDSLSYSSLQPSTIDESSLVPTIAVIHHLTPKISPLSGITREGALDPDYIVIPTSSGTNPGGDEDDEGNRTTLKFTSGNGVPSPAPALKDPDASTPTNLSWNYPPGVPTPDPALLVEMAPPDNGSPTNLKWKFPTRAPVGVDSTKDASLQWNFPEGQPTPDPALLTDVSDKVTWGYPPGVPTPDPVLLAGGDDTTAAKWDYPPGVPTPDPALLTDAVEDIAVTWG</sequence>
<reference evidence="3 4" key="1">
    <citation type="submission" date="2024-10" db="EMBL/GenBank/DDBJ databases">
        <title>Updated reference genomes for cyclostephanoid diatoms.</title>
        <authorList>
            <person name="Roberts W.R."/>
            <person name="Alverson A.J."/>
        </authorList>
    </citation>
    <scope>NUCLEOTIDE SEQUENCE [LARGE SCALE GENOMIC DNA]</scope>
    <source>
        <strain evidence="3 4">AJA232-27</strain>
    </source>
</reference>
<proteinExistence type="predicted"/>